<feature type="compositionally biased region" description="Acidic residues" evidence="1">
    <location>
        <begin position="178"/>
        <end position="187"/>
    </location>
</feature>
<evidence type="ECO:0000256" key="1">
    <source>
        <dbReference type="SAM" id="MobiDB-lite"/>
    </source>
</evidence>
<protein>
    <submittedName>
        <fullName evidence="3">Nucleosome binding protein</fullName>
    </submittedName>
</protein>
<comment type="caution">
    <text evidence="3">The sequence shown here is derived from an EMBL/GenBank/DDBJ whole genome shotgun (WGS) entry which is preliminary data.</text>
</comment>
<proteinExistence type="predicted"/>
<feature type="transmembrane region" description="Helical" evidence="2">
    <location>
        <begin position="44"/>
        <end position="63"/>
    </location>
</feature>
<sequence length="198" mass="21589">MPPKDPSSPSKPGAVPLRRVTIFTFPPAFLLLLVHGIASNRPFPALGLLPLAGSAILGCLILYHDRVVGSGSSIQRPTTSNIFFADVLLAIMLLAILIASWVTLTKNLWRYDNGSLIILGTYCTVFLLVNFIIHAYFAGLQFLHMMTARSCNCAHCQSVTKSGPLMRMVSEYSPLNGDDLDEEDSYTDVEAGNRTTSL</sequence>
<dbReference type="AlphaFoldDB" id="A0A1J9RIN1"/>
<gene>
    <name evidence="3" type="ORF">BKCO1_2000220</name>
</gene>
<keyword evidence="2" id="KW-0472">Membrane</keyword>
<feature type="transmembrane region" description="Helical" evidence="2">
    <location>
        <begin position="20"/>
        <end position="38"/>
    </location>
</feature>
<evidence type="ECO:0000313" key="4">
    <source>
        <dbReference type="Proteomes" id="UP000183809"/>
    </source>
</evidence>
<evidence type="ECO:0000313" key="3">
    <source>
        <dbReference type="EMBL" id="OJD39882.1"/>
    </source>
</evidence>
<accession>A0A1J9RIN1</accession>
<organism evidence="3 4">
    <name type="scientific">Diplodia corticola</name>
    <dbReference type="NCBI Taxonomy" id="236234"/>
    <lineage>
        <taxon>Eukaryota</taxon>
        <taxon>Fungi</taxon>
        <taxon>Dikarya</taxon>
        <taxon>Ascomycota</taxon>
        <taxon>Pezizomycotina</taxon>
        <taxon>Dothideomycetes</taxon>
        <taxon>Dothideomycetes incertae sedis</taxon>
        <taxon>Botryosphaeriales</taxon>
        <taxon>Botryosphaeriaceae</taxon>
        <taxon>Diplodia</taxon>
    </lineage>
</organism>
<keyword evidence="2" id="KW-0812">Transmembrane</keyword>
<dbReference type="OrthoDB" id="5241710at2759"/>
<dbReference type="EMBL" id="MNUE01000002">
    <property type="protein sequence ID" value="OJD39882.1"/>
    <property type="molecule type" value="Genomic_DNA"/>
</dbReference>
<keyword evidence="4" id="KW-1185">Reference proteome</keyword>
<feature type="region of interest" description="Disordered" evidence="1">
    <location>
        <begin position="175"/>
        <end position="198"/>
    </location>
</feature>
<evidence type="ECO:0000256" key="2">
    <source>
        <dbReference type="SAM" id="Phobius"/>
    </source>
</evidence>
<name>A0A1J9RIN1_9PEZI</name>
<dbReference type="STRING" id="236234.A0A1J9RIN1"/>
<dbReference type="Proteomes" id="UP000183809">
    <property type="component" value="Unassembled WGS sequence"/>
</dbReference>
<reference evidence="3 4" key="1">
    <citation type="submission" date="2016-10" db="EMBL/GenBank/DDBJ databases">
        <title>Proteomics and genomics reveal pathogen-plant mechanisms compatible with a hemibiotrophic lifestyle of Diplodia corticola.</title>
        <authorList>
            <person name="Fernandes I."/>
            <person name="De Jonge R."/>
            <person name="Van De Peer Y."/>
            <person name="Devreese B."/>
            <person name="Alves A."/>
            <person name="Esteves A.C."/>
        </authorList>
    </citation>
    <scope>NUCLEOTIDE SEQUENCE [LARGE SCALE GENOMIC DNA]</scope>
    <source>
        <strain evidence="3 4">CBS 112549</strain>
    </source>
</reference>
<dbReference type="GeneID" id="31012679"/>
<dbReference type="RefSeq" id="XP_020134869.1">
    <property type="nucleotide sequence ID" value="XM_020272420.1"/>
</dbReference>
<feature type="transmembrane region" description="Helical" evidence="2">
    <location>
        <begin position="116"/>
        <end position="139"/>
    </location>
</feature>
<feature type="transmembrane region" description="Helical" evidence="2">
    <location>
        <begin position="83"/>
        <end position="104"/>
    </location>
</feature>
<keyword evidence="2" id="KW-1133">Transmembrane helix</keyword>